<reference evidence="13 14" key="1">
    <citation type="submission" date="2016-09" db="EMBL/GenBank/DDBJ databases">
        <title>Genome Sequence of the Lactobacillus fermentum strain NCC2970 (CNCM I-5068).</title>
        <authorList>
            <person name="Barretto C."/>
            <person name="Ngom-Bru C."/>
            <person name="Genevaz A."/>
            <person name="Fournier C."/>
            <person name="Moine D."/>
            <person name="Kassam M."/>
            <person name="Iltis A."/>
            <person name="Sagory-Zalkind P."/>
            <person name="Faucherand G."/>
            <person name="Descombes P."/>
            <person name="Duboux S."/>
        </authorList>
    </citation>
    <scope>NUCLEOTIDE SEQUENCE [LARGE SCALE GENOMIC DNA]</scope>
    <source>
        <strain evidence="13 14">NCC2970</strain>
    </source>
</reference>
<dbReference type="NCBIfam" id="NF003976">
    <property type="entry name" value="PRK05469.1"/>
    <property type="match status" value="1"/>
</dbReference>
<feature type="binding site" evidence="9 11">
    <location>
        <position position="387"/>
    </location>
    <ligand>
        <name>Zn(2+)</name>
        <dbReference type="ChEBI" id="CHEBI:29105"/>
        <label>2</label>
    </ligand>
</feature>
<keyword evidence="8 9" id="KW-0482">Metalloprotease</keyword>
<dbReference type="GO" id="GO:0006508">
    <property type="term" value="P:proteolysis"/>
    <property type="evidence" value="ECO:0007669"/>
    <property type="project" value="UniProtKB-UniRule"/>
</dbReference>
<proteinExistence type="inferred from homology"/>
<name>A0A1D7ZZC7_LIMFE</name>
<feature type="binding site" evidence="9 11">
    <location>
        <position position="148"/>
    </location>
    <ligand>
        <name>Zn(2+)</name>
        <dbReference type="ChEBI" id="CHEBI:29105"/>
        <label>1</label>
    </ligand>
</feature>
<dbReference type="InterPro" id="IPR001261">
    <property type="entry name" value="ArgE/DapE_CS"/>
</dbReference>
<dbReference type="GO" id="GO:0043171">
    <property type="term" value="P:peptide catabolic process"/>
    <property type="evidence" value="ECO:0007669"/>
    <property type="project" value="UniProtKB-UniRule"/>
</dbReference>
<dbReference type="EMBL" id="CP017151">
    <property type="protein sequence ID" value="AOR75182.1"/>
    <property type="molecule type" value="Genomic_DNA"/>
</dbReference>
<comment type="cofactor">
    <cofactor evidence="9 11">
        <name>Zn(2+)</name>
        <dbReference type="ChEBI" id="CHEBI:29105"/>
    </cofactor>
    <text evidence="9 11">Binds 2 Zn(2+) ions per subunit.</text>
</comment>
<evidence type="ECO:0000256" key="4">
    <source>
        <dbReference type="ARBA" id="ARBA00022670"/>
    </source>
</evidence>
<sequence>MKMTDSKYPGLLERFIKYAKVETRSDDQSKTVPSSPKETAFLKQLAAELTELGLENVRIHPQNSYLLATIPANIDRPVPVMGLLAHVDTADFNAENVNPQVVEDYDGQSDIPLGDSGYKLTIDEFPSLKKYAGQTLVTTDGTTLLGADDKAGVAEIITLAAYLKEHPEIKHGQIQIGLGPDEEIGTGADHFDVKDFGADFAYTIDGGPLGELEDETFNAAQAEIDIQGKDVHTGTAKDTMVNAIQVGIDLQNQLPVHDRPEKTADREGFYHLYKFDGTVDHARLVYLIRDHDKKLFEARKEALRAIVRDLNANLGEDRISLNLYDQYYNLKDALKGHEDVVELAKKAMEDLGIKPDIYPVRGGTDGSTISYLGLPTPNLFAGGENMHSRFEYVSVQTMEKAVDVLLKMIALNAEE</sequence>
<dbReference type="PROSITE" id="PS00759">
    <property type="entry name" value="ARGE_DAPE_CPG2_2"/>
    <property type="match status" value="1"/>
</dbReference>
<dbReference type="InterPro" id="IPR002933">
    <property type="entry name" value="Peptidase_M20"/>
</dbReference>
<dbReference type="InterPro" id="IPR011650">
    <property type="entry name" value="Peptidase_M20_dimer"/>
</dbReference>
<keyword evidence="6 9" id="KW-0378">Hydrolase</keyword>
<keyword evidence="5 9" id="KW-0479">Metal-binding</keyword>
<comment type="function">
    <text evidence="9">Cleaves the N-terminal amino acid of tripeptides.</text>
</comment>
<feature type="domain" description="Peptidase M20 dimerisation" evidence="12">
    <location>
        <begin position="215"/>
        <end position="311"/>
    </location>
</feature>
<dbReference type="Proteomes" id="UP000094714">
    <property type="component" value="Chromosome"/>
</dbReference>
<evidence type="ECO:0000259" key="12">
    <source>
        <dbReference type="Pfam" id="PF07687"/>
    </source>
</evidence>
<feature type="binding site" evidence="9 11">
    <location>
        <position position="205"/>
    </location>
    <ligand>
        <name>Zn(2+)</name>
        <dbReference type="ChEBI" id="CHEBI:29105"/>
        <label>1</label>
    </ligand>
</feature>
<dbReference type="Pfam" id="PF01546">
    <property type="entry name" value="Peptidase_M20"/>
    <property type="match status" value="1"/>
</dbReference>
<feature type="binding site" evidence="9 11">
    <location>
        <position position="148"/>
    </location>
    <ligand>
        <name>Zn(2+)</name>
        <dbReference type="ChEBI" id="CHEBI:29105"/>
        <label>2</label>
    </ligand>
</feature>
<dbReference type="PANTHER" id="PTHR42994">
    <property type="entry name" value="PEPTIDASE T"/>
    <property type="match status" value="1"/>
</dbReference>
<protein>
    <recommendedName>
        <fullName evidence="9">Peptidase T</fullName>
        <ecNumber evidence="9">3.4.11.4</ecNumber>
    </recommendedName>
    <alternativeName>
        <fullName evidence="9">Aminotripeptidase</fullName>
        <shortName evidence="9">Tripeptidase</shortName>
    </alternativeName>
    <alternativeName>
        <fullName evidence="9">Tripeptide aminopeptidase</fullName>
    </alternativeName>
</protein>
<dbReference type="PATRIC" id="fig|1613.112.peg.1824"/>
<keyword evidence="9" id="KW-0963">Cytoplasm</keyword>
<dbReference type="InterPro" id="IPR036264">
    <property type="entry name" value="Bact_exopeptidase_dim_dom"/>
</dbReference>
<evidence type="ECO:0000313" key="13">
    <source>
        <dbReference type="EMBL" id="AOR75182.1"/>
    </source>
</evidence>
<dbReference type="HAMAP" id="MF_00550">
    <property type="entry name" value="Aminopeptidase_M20"/>
    <property type="match status" value="1"/>
</dbReference>
<dbReference type="NCBIfam" id="NF009920">
    <property type="entry name" value="PRK13381.1"/>
    <property type="match status" value="1"/>
</dbReference>
<dbReference type="EC" id="3.4.11.4" evidence="9"/>
<evidence type="ECO:0000256" key="11">
    <source>
        <dbReference type="PIRSR" id="PIRSR037215-2"/>
    </source>
</evidence>
<organism evidence="13 14">
    <name type="scientific">Limosilactobacillus fermentum</name>
    <name type="common">Lactobacillus fermentum</name>
    <dbReference type="NCBI Taxonomy" id="1613"/>
    <lineage>
        <taxon>Bacteria</taxon>
        <taxon>Bacillati</taxon>
        <taxon>Bacillota</taxon>
        <taxon>Bacilli</taxon>
        <taxon>Lactobacillales</taxon>
        <taxon>Lactobacillaceae</taxon>
        <taxon>Limosilactobacillus</taxon>
    </lineage>
</organism>
<dbReference type="CDD" id="cd03892">
    <property type="entry name" value="M20_peptT"/>
    <property type="match status" value="1"/>
</dbReference>
<accession>A0A1D7ZZC7</accession>
<dbReference type="GO" id="GO:0008237">
    <property type="term" value="F:metallopeptidase activity"/>
    <property type="evidence" value="ECO:0007669"/>
    <property type="project" value="UniProtKB-KW"/>
</dbReference>
<gene>
    <name evidence="9" type="primary">pepT</name>
    <name evidence="13" type="ORF">LACFE_CDS1739</name>
</gene>
<dbReference type="Gene3D" id="3.40.630.10">
    <property type="entry name" value="Zn peptidases"/>
    <property type="match status" value="1"/>
</dbReference>
<comment type="similarity">
    <text evidence="2 9">Belongs to the peptidase M20B family.</text>
</comment>
<evidence type="ECO:0000256" key="8">
    <source>
        <dbReference type="ARBA" id="ARBA00023049"/>
    </source>
</evidence>
<dbReference type="GO" id="GO:0045148">
    <property type="term" value="F:tripeptide aminopeptidase activity"/>
    <property type="evidence" value="ECO:0007669"/>
    <property type="project" value="UniProtKB-UniRule"/>
</dbReference>
<feature type="binding site" evidence="9 11">
    <location>
        <position position="183"/>
    </location>
    <ligand>
        <name>Zn(2+)</name>
        <dbReference type="ChEBI" id="CHEBI:29105"/>
        <label>2</label>
    </ligand>
</feature>
<evidence type="ECO:0000313" key="14">
    <source>
        <dbReference type="Proteomes" id="UP000094714"/>
    </source>
</evidence>
<comment type="subcellular location">
    <subcellularLocation>
        <location evidence="9">Cytoplasm</location>
    </subcellularLocation>
</comment>
<evidence type="ECO:0000256" key="5">
    <source>
        <dbReference type="ARBA" id="ARBA00022723"/>
    </source>
</evidence>
<dbReference type="PANTHER" id="PTHR42994:SF1">
    <property type="entry name" value="PEPTIDASE T"/>
    <property type="match status" value="1"/>
</dbReference>
<dbReference type="Gene3D" id="3.30.70.360">
    <property type="match status" value="1"/>
</dbReference>
<evidence type="ECO:0000256" key="10">
    <source>
        <dbReference type="PIRSR" id="PIRSR037215-1"/>
    </source>
</evidence>
<dbReference type="PIRSF" id="PIRSF037215">
    <property type="entry name" value="Peptidase_M20B"/>
    <property type="match status" value="1"/>
</dbReference>
<evidence type="ECO:0000256" key="7">
    <source>
        <dbReference type="ARBA" id="ARBA00022833"/>
    </source>
</evidence>
<keyword evidence="4 9" id="KW-0645">Protease</keyword>
<evidence type="ECO:0000256" key="9">
    <source>
        <dbReference type="HAMAP-Rule" id="MF_00550"/>
    </source>
</evidence>
<keyword evidence="7 9" id="KW-0862">Zinc</keyword>
<evidence type="ECO:0000256" key="2">
    <source>
        <dbReference type="ARBA" id="ARBA00009692"/>
    </source>
</evidence>
<evidence type="ECO:0000256" key="6">
    <source>
        <dbReference type="ARBA" id="ARBA00022801"/>
    </source>
</evidence>
<dbReference type="SUPFAM" id="SSF53187">
    <property type="entry name" value="Zn-dependent exopeptidases"/>
    <property type="match status" value="1"/>
</dbReference>
<dbReference type="Pfam" id="PF07687">
    <property type="entry name" value="M20_dimer"/>
    <property type="match status" value="1"/>
</dbReference>
<keyword evidence="3 9" id="KW-0031">Aminopeptidase</keyword>
<dbReference type="AlphaFoldDB" id="A0A1D7ZZC7"/>
<feature type="active site" description="Proton acceptor" evidence="9 10">
    <location>
        <position position="182"/>
    </location>
</feature>
<feature type="binding site" evidence="9 11">
    <location>
        <position position="86"/>
    </location>
    <ligand>
        <name>Zn(2+)</name>
        <dbReference type="ChEBI" id="CHEBI:29105"/>
        <label>1</label>
    </ligand>
</feature>
<dbReference type="NCBIfam" id="TIGR01882">
    <property type="entry name" value="peptidase-T"/>
    <property type="match status" value="1"/>
</dbReference>
<evidence type="ECO:0000256" key="3">
    <source>
        <dbReference type="ARBA" id="ARBA00022438"/>
    </source>
</evidence>
<dbReference type="SUPFAM" id="SSF55031">
    <property type="entry name" value="Bacterial exopeptidase dimerisation domain"/>
    <property type="match status" value="1"/>
</dbReference>
<dbReference type="GO" id="GO:0005829">
    <property type="term" value="C:cytosol"/>
    <property type="evidence" value="ECO:0007669"/>
    <property type="project" value="TreeGrafter"/>
</dbReference>
<feature type="active site" evidence="9 10">
    <location>
        <position position="88"/>
    </location>
</feature>
<dbReference type="GO" id="GO:0008270">
    <property type="term" value="F:zinc ion binding"/>
    <property type="evidence" value="ECO:0007669"/>
    <property type="project" value="UniProtKB-UniRule"/>
</dbReference>
<dbReference type="InterPro" id="IPR010161">
    <property type="entry name" value="Peptidase_M20B"/>
</dbReference>
<comment type="catalytic activity">
    <reaction evidence="1 9">
        <text>Release of the N-terminal residue from a tripeptide.</text>
        <dbReference type="EC" id="3.4.11.4"/>
    </reaction>
</comment>
<evidence type="ECO:0000256" key="1">
    <source>
        <dbReference type="ARBA" id="ARBA00000870"/>
    </source>
</evidence>